<sequence length="356" mass="39384">MKNFRLLGYLFALSLFIYSCDSSRDERPLGEYEKGLLIINEGNFSSRDGDISHYNFNTGDVQQNIFEKVNSRPFAGIIQDIVEFEDYFYLVANTGKVEIVDKITFKSLGSVGGNTEDNENPELIQPRSAIVADNKIYIADHGPYDDSWANPESYIAIVNDKMGGDVVEKIETSSRPEKLYRINNDILIACTAARKIDVLGIGDDAISKSIEIPGTPAEFLEFDGKLLLFSRNSNTVFFHEINKSDYSISNTTEISIANPTSNIALGENGEAYIITRDGSNNLVSKISISSGQVINANFFEGSRFYGIGYDKVDKYVYVADNNGFQGSGTVMVINQNGEEVKKITSGAAPSGFIFRR</sequence>
<dbReference type="SUPFAM" id="SSF50969">
    <property type="entry name" value="YVTN repeat-like/Quinoprotein amine dehydrogenase"/>
    <property type="match status" value="1"/>
</dbReference>
<dbReference type="PROSITE" id="PS51257">
    <property type="entry name" value="PROKAR_LIPOPROTEIN"/>
    <property type="match status" value="1"/>
</dbReference>
<dbReference type="Pfam" id="PF16819">
    <property type="entry name" value="DUF5074"/>
    <property type="match status" value="1"/>
</dbReference>
<reference evidence="2" key="1">
    <citation type="journal article" date="2019" name="Int. J. Syst. Evol. Microbiol.">
        <title>The Global Catalogue of Microorganisms (GCM) 10K type strain sequencing project: providing services to taxonomists for standard genome sequencing and annotation.</title>
        <authorList>
            <consortium name="The Broad Institute Genomics Platform"/>
            <consortium name="The Broad Institute Genome Sequencing Center for Infectious Disease"/>
            <person name="Wu L."/>
            <person name="Ma J."/>
        </authorList>
    </citation>
    <scope>NUCLEOTIDE SEQUENCE [LARGE SCALE GENOMIC DNA]</scope>
    <source>
        <strain evidence="2">CGMCC 1.15180</strain>
    </source>
</reference>
<dbReference type="RefSeq" id="WP_376888522.1">
    <property type="nucleotide sequence ID" value="NZ_JBHUHR010000046.1"/>
</dbReference>
<dbReference type="InterPro" id="IPR015943">
    <property type="entry name" value="WD40/YVTN_repeat-like_dom_sf"/>
</dbReference>
<name>A0ABW4VQG4_9BACT</name>
<organism evidence="1 2">
    <name type="scientific">Belliella marina</name>
    <dbReference type="NCBI Taxonomy" id="1644146"/>
    <lineage>
        <taxon>Bacteria</taxon>
        <taxon>Pseudomonadati</taxon>
        <taxon>Bacteroidota</taxon>
        <taxon>Cytophagia</taxon>
        <taxon>Cytophagales</taxon>
        <taxon>Cyclobacteriaceae</taxon>
        <taxon>Belliella</taxon>
    </lineage>
</organism>
<gene>
    <name evidence="1" type="ORF">ACFSKL_19425</name>
</gene>
<dbReference type="Proteomes" id="UP001597361">
    <property type="component" value="Unassembled WGS sequence"/>
</dbReference>
<dbReference type="InterPro" id="IPR031815">
    <property type="entry name" value="DUF5074"/>
</dbReference>
<dbReference type="EMBL" id="JBHUHR010000046">
    <property type="protein sequence ID" value="MFD2036984.1"/>
    <property type="molecule type" value="Genomic_DNA"/>
</dbReference>
<comment type="caution">
    <text evidence="1">The sequence shown here is derived from an EMBL/GenBank/DDBJ whole genome shotgun (WGS) entry which is preliminary data.</text>
</comment>
<accession>A0ABW4VQG4</accession>
<dbReference type="InterPro" id="IPR011044">
    <property type="entry name" value="Quino_amine_DH_bsu"/>
</dbReference>
<proteinExistence type="predicted"/>
<evidence type="ECO:0000313" key="2">
    <source>
        <dbReference type="Proteomes" id="UP001597361"/>
    </source>
</evidence>
<keyword evidence="2" id="KW-1185">Reference proteome</keyword>
<dbReference type="Gene3D" id="2.130.10.10">
    <property type="entry name" value="YVTN repeat-like/Quinoprotein amine dehydrogenase"/>
    <property type="match status" value="1"/>
</dbReference>
<protein>
    <submittedName>
        <fullName evidence="1">YncE family protein</fullName>
    </submittedName>
</protein>
<evidence type="ECO:0000313" key="1">
    <source>
        <dbReference type="EMBL" id="MFD2036984.1"/>
    </source>
</evidence>